<comment type="caution">
    <text evidence="2">The sequence shown here is derived from an EMBL/GenBank/DDBJ whole genome shotgun (WGS) entry which is preliminary data.</text>
</comment>
<dbReference type="Proteomes" id="UP000026739">
    <property type="component" value="Unassembled WGS sequence"/>
</dbReference>
<evidence type="ECO:0008006" key="4">
    <source>
        <dbReference type="Google" id="ProtNLM"/>
    </source>
</evidence>
<dbReference type="EMBL" id="AZQQ01000099">
    <property type="protein sequence ID" value="KDD66218.1"/>
    <property type="molecule type" value="Genomic_DNA"/>
</dbReference>
<feature type="region of interest" description="Disordered" evidence="1">
    <location>
        <begin position="70"/>
        <end position="91"/>
    </location>
</feature>
<reference evidence="2 3" key="1">
    <citation type="submission" date="2013-12" db="EMBL/GenBank/DDBJ databases">
        <authorList>
            <person name="Formusa P.A."/>
            <person name="Habash M."/>
            <person name="Lee H."/>
            <person name="Trevors J.T."/>
        </authorList>
    </citation>
    <scope>NUCLEOTIDE SEQUENCE [LARGE SCALE GENOMIC DNA]</scope>
    <source>
        <strain evidence="2 3">PD30</strain>
    </source>
</reference>
<gene>
    <name evidence="2" type="ORF">V466_25065</name>
</gene>
<feature type="compositionally biased region" description="Basic and acidic residues" evidence="1">
    <location>
        <begin position="70"/>
        <end position="83"/>
    </location>
</feature>
<evidence type="ECO:0000256" key="1">
    <source>
        <dbReference type="SAM" id="MobiDB-lite"/>
    </source>
</evidence>
<dbReference type="eggNOG" id="ENOG5032MVC">
    <property type="taxonomic scope" value="Bacteria"/>
</dbReference>
<name>A0A059KVX0_9PSED</name>
<protein>
    <recommendedName>
        <fullName evidence="4">Beta-ketoadipyl CoA thiolase</fullName>
    </recommendedName>
</protein>
<accession>A0A059KVX0</accession>
<sequence length="103" mass="11522">MLTRPDKDALRAMLESQVQEKLQHDPGAVTTYAAQPEPERKPYTNKPTVQDKAFHKELEQMRADAEAGVIRKPESDAVEDDKPNLALDDYPGLSKASCASIQW</sequence>
<proteinExistence type="predicted"/>
<feature type="region of interest" description="Disordered" evidence="1">
    <location>
        <begin position="18"/>
        <end position="47"/>
    </location>
</feature>
<evidence type="ECO:0000313" key="2">
    <source>
        <dbReference type="EMBL" id="KDD66218.1"/>
    </source>
</evidence>
<evidence type="ECO:0000313" key="3">
    <source>
        <dbReference type="Proteomes" id="UP000026739"/>
    </source>
</evidence>
<organism evidence="2 3">
    <name type="scientific">Pseudomonas mandelii PD30</name>
    <dbReference type="NCBI Taxonomy" id="1419583"/>
    <lineage>
        <taxon>Bacteria</taxon>
        <taxon>Pseudomonadati</taxon>
        <taxon>Pseudomonadota</taxon>
        <taxon>Gammaproteobacteria</taxon>
        <taxon>Pseudomonadales</taxon>
        <taxon>Pseudomonadaceae</taxon>
        <taxon>Pseudomonas</taxon>
    </lineage>
</organism>
<dbReference type="AlphaFoldDB" id="A0A059KVX0"/>